<dbReference type="Pfam" id="PF02086">
    <property type="entry name" value="MethyltransfD12"/>
    <property type="match status" value="1"/>
</dbReference>
<dbReference type="PROSITE" id="PS00092">
    <property type="entry name" value="N6_MTASE"/>
    <property type="match status" value="1"/>
</dbReference>
<dbReference type="AlphaFoldDB" id="A0AAD1C851"/>
<evidence type="ECO:0000256" key="7">
    <source>
        <dbReference type="PIRSR" id="PIRSR000398-1"/>
    </source>
</evidence>
<feature type="binding site" evidence="7">
    <location>
        <position position="58"/>
    </location>
    <ligand>
        <name>S-adenosyl-L-methionine</name>
        <dbReference type="ChEBI" id="CHEBI:59789"/>
    </ligand>
</feature>
<dbReference type="InterPro" id="IPR029063">
    <property type="entry name" value="SAM-dependent_MTases_sf"/>
</dbReference>
<dbReference type="InterPro" id="IPR023095">
    <property type="entry name" value="Ade_MeTrfase_dom_2"/>
</dbReference>
<dbReference type="RefSeq" id="WP_096362803.1">
    <property type="nucleotide sequence ID" value="NZ_AP014880.1"/>
</dbReference>
<dbReference type="InterPro" id="IPR012263">
    <property type="entry name" value="M_m6A_EcoRV"/>
</dbReference>
<gene>
    <name evidence="9" type="ORF">SITYG_09010</name>
</gene>
<dbReference type="EC" id="2.1.1.72" evidence="2 8"/>
<sequence>MKKNILVAPVLKWVGGKRQLISDIEPLIPKKISTYVEPFVGGGAVLFHLQPKKVIINDFNKELMNIYQVIKDNPNGLIEVLKKHKELNSEDYFYEIRSLDRDEDYENLSNEEKAGRIIYLNKTCYNGLFRVNRAGYFNTPYGKYKNPSIVNEVTIKAVSNYFNSANIKFLTGDYKEALRRLRRGAFVYFDPPYMPISSSSSFTGYTEHGFDYEKQVKLRDECLRLHGRGVKFLQSNSYSPEILELYSDQNIFNIEIVQAKRSINSQSDKRGEISEVLIYNYEKE</sequence>
<feature type="binding site" evidence="7">
    <location>
        <position position="13"/>
    </location>
    <ligand>
        <name>S-adenosyl-L-methionine</name>
        <dbReference type="ChEBI" id="CHEBI:59789"/>
    </ligand>
</feature>
<dbReference type="Proteomes" id="UP000217792">
    <property type="component" value="Chromosome"/>
</dbReference>
<dbReference type="PRINTS" id="PR00505">
    <property type="entry name" value="D12N6MTFRASE"/>
</dbReference>
<dbReference type="NCBIfam" id="TIGR00571">
    <property type="entry name" value="dam"/>
    <property type="match status" value="1"/>
</dbReference>
<dbReference type="InterPro" id="IPR012327">
    <property type="entry name" value="MeTrfase_D12"/>
</dbReference>
<evidence type="ECO:0000256" key="1">
    <source>
        <dbReference type="ARBA" id="ARBA00006594"/>
    </source>
</evidence>
<feature type="binding site" evidence="7">
    <location>
        <position position="190"/>
    </location>
    <ligand>
        <name>S-adenosyl-L-methionine</name>
        <dbReference type="ChEBI" id="CHEBI:59789"/>
    </ligand>
</feature>
<evidence type="ECO:0000256" key="2">
    <source>
        <dbReference type="ARBA" id="ARBA00011900"/>
    </source>
</evidence>
<dbReference type="GO" id="GO:0009307">
    <property type="term" value="P:DNA restriction-modification system"/>
    <property type="evidence" value="ECO:0007669"/>
    <property type="project" value="InterPro"/>
</dbReference>
<evidence type="ECO:0000256" key="4">
    <source>
        <dbReference type="ARBA" id="ARBA00022679"/>
    </source>
</evidence>
<evidence type="ECO:0000256" key="3">
    <source>
        <dbReference type="ARBA" id="ARBA00022603"/>
    </source>
</evidence>
<dbReference type="Gene3D" id="3.40.50.150">
    <property type="entry name" value="Vaccinia Virus protein VP39"/>
    <property type="match status" value="1"/>
</dbReference>
<reference evidence="9 10" key="1">
    <citation type="journal article" date="2017" name="Infect. Immun.">
        <title>Characterization of the Pathogenicity of Streptococcus intermedius TYG1620 Isolated from a Human Brain Abscess Based on the Complete Genome Sequence with Transcriptome Analysis and Transposon Mutagenesis in a Murine Subcutaneous Abscess Model.</title>
        <authorList>
            <person name="Hasegawa N."/>
            <person name="Sekizuka T."/>
            <person name="Sugi Y."/>
            <person name="Kawakami N."/>
            <person name="Ogasawara Y."/>
            <person name="Kato K."/>
            <person name="Yamashita A."/>
            <person name="Takeuchi F."/>
            <person name="Kuroda M."/>
        </authorList>
    </citation>
    <scope>NUCLEOTIDE SEQUENCE [LARGE SCALE GENOMIC DNA]</scope>
    <source>
        <strain evidence="9 10">TYG1620</strain>
    </source>
</reference>
<evidence type="ECO:0000313" key="10">
    <source>
        <dbReference type="Proteomes" id="UP000217792"/>
    </source>
</evidence>
<dbReference type="EMBL" id="AP014880">
    <property type="protein sequence ID" value="BAW16884.1"/>
    <property type="molecule type" value="Genomic_DNA"/>
</dbReference>
<organism evidence="9 10">
    <name type="scientific">Streptococcus intermedius</name>
    <dbReference type="NCBI Taxonomy" id="1338"/>
    <lineage>
        <taxon>Bacteria</taxon>
        <taxon>Bacillati</taxon>
        <taxon>Bacillota</taxon>
        <taxon>Bacilli</taxon>
        <taxon>Lactobacillales</taxon>
        <taxon>Streptococcaceae</taxon>
        <taxon>Streptococcus</taxon>
        <taxon>Streptococcus anginosus group</taxon>
    </lineage>
</organism>
<dbReference type="PIRSF" id="PIRSF000398">
    <property type="entry name" value="M_m6A_EcoRV"/>
    <property type="match status" value="1"/>
</dbReference>
<keyword evidence="3 8" id="KW-0489">Methyltransferase</keyword>
<feature type="binding site" evidence="7">
    <location>
        <position position="17"/>
    </location>
    <ligand>
        <name>S-adenosyl-L-methionine</name>
        <dbReference type="ChEBI" id="CHEBI:59789"/>
    </ligand>
</feature>
<accession>A0AAD1C851</accession>
<dbReference type="SUPFAM" id="SSF53335">
    <property type="entry name" value="S-adenosyl-L-methionine-dependent methyltransferases"/>
    <property type="match status" value="1"/>
</dbReference>
<proteinExistence type="inferred from homology"/>
<keyword evidence="4 8" id="KW-0808">Transferase</keyword>
<keyword evidence="5 8" id="KW-0949">S-adenosyl-L-methionine</keyword>
<dbReference type="InterPro" id="IPR002052">
    <property type="entry name" value="DNA_methylase_N6_adenine_CS"/>
</dbReference>
<dbReference type="GO" id="GO:0006298">
    <property type="term" value="P:mismatch repair"/>
    <property type="evidence" value="ECO:0007669"/>
    <property type="project" value="TreeGrafter"/>
</dbReference>
<dbReference type="PANTHER" id="PTHR30481">
    <property type="entry name" value="DNA ADENINE METHYLASE"/>
    <property type="match status" value="1"/>
</dbReference>
<evidence type="ECO:0000256" key="8">
    <source>
        <dbReference type="RuleBase" id="RU361257"/>
    </source>
</evidence>
<dbReference type="Gene3D" id="1.10.1020.10">
    <property type="entry name" value="Adenine-specific Methyltransferase, Domain 2"/>
    <property type="match status" value="1"/>
</dbReference>
<dbReference type="GO" id="GO:1904047">
    <property type="term" value="F:S-adenosyl-L-methionine binding"/>
    <property type="evidence" value="ECO:0007669"/>
    <property type="project" value="TreeGrafter"/>
</dbReference>
<dbReference type="PANTHER" id="PTHR30481:SF3">
    <property type="entry name" value="DNA ADENINE METHYLASE"/>
    <property type="match status" value="1"/>
</dbReference>
<evidence type="ECO:0000256" key="6">
    <source>
        <dbReference type="ARBA" id="ARBA00047942"/>
    </source>
</evidence>
<dbReference type="GO" id="GO:0032259">
    <property type="term" value="P:methylation"/>
    <property type="evidence" value="ECO:0007669"/>
    <property type="project" value="UniProtKB-KW"/>
</dbReference>
<evidence type="ECO:0000256" key="5">
    <source>
        <dbReference type="ARBA" id="ARBA00022691"/>
    </source>
</evidence>
<comment type="catalytic activity">
    <reaction evidence="6 8">
        <text>a 2'-deoxyadenosine in DNA + S-adenosyl-L-methionine = an N(6)-methyl-2'-deoxyadenosine in DNA + S-adenosyl-L-homocysteine + H(+)</text>
        <dbReference type="Rhea" id="RHEA:15197"/>
        <dbReference type="Rhea" id="RHEA-COMP:12418"/>
        <dbReference type="Rhea" id="RHEA-COMP:12419"/>
        <dbReference type="ChEBI" id="CHEBI:15378"/>
        <dbReference type="ChEBI" id="CHEBI:57856"/>
        <dbReference type="ChEBI" id="CHEBI:59789"/>
        <dbReference type="ChEBI" id="CHEBI:90615"/>
        <dbReference type="ChEBI" id="CHEBI:90616"/>
        <dbReference type="EC" id="2.1.1.72"/>
    </reaction>
</comment>
<protein>
    <recommendedName>
        <fullName evidence="2 8">Site-specific DNA-methyltransferase (adenine-specific)</fullName>
        <ecNumber evidence="2 8">2.1.1.72</ecNumber>
    </recommendedName>
</protein>
<dbReference type="GO" id="GO:0009007">
    <property type="term" value="F:site-specific DNA-methyltransferase (adenine-specific) activity"/>
    <property type="evidence" value="ECO:0007669"/>
    <property type="project" value="UniProtKB-UniRule"/>
</dbReference>
<name>A0AAD1C851_STRIT</name>
<dbReference type="REBASE" id="166110">
    <property type="entry name" value="M.Sin1620ORF9010P"/>
</dbReference>
<comment type="similarity">
    <text evidence="1 8">Belongs to the N(4)/N(6)-methyltransferase family.</text>
</comment>
<dbReference type="GO" id="GO:0043565">
    <property type="term" value="F:sequence-specific DNA binding"/>
    <property type="evidence" value="ECO:0007669"/>
    <property type="project" value="TreeGrafter"/>
</dbReference>
<evidence type="ECO:0000313" key="9">
    <source>
        <dbReference type="EMBL" id="BAW16884.1"/>
    </source>
</evidence>